<protein>
    <submittedName>
        <fullName evidence="1">Flagellin lysine-N-methylase</fullName>
        <ecNumber evidence="1">2.1.1.-</ecNumber>
    </submittedName>
</protein>
<organism evidence="1 2">
    <name type="scientific">Pyxidicoccus parkwayensis</name>
    <dbReference type="NCBI Taxonomy" id="2813578"/>
    <lineage>
        <taxon>Bacteria</taxon>
        <taxon>Pseudomonadati</taxon>
        <taxon>Myxococcota</taxon>
        <taxon>Myxococcia</taxon>
        <taxon>Myxococcales</taxon>
        <taxon>Cystobacterineae</taxon>
        <taxon>Myxococcaceae</taxon>
        <taxon>Pyxidicoccus</taxon>
    </lineage>
</organism>
<dbReference type="Proteomes" id="UP000662747">
    <property type="component" value="Chromosome"/>
</dbReference>
<evidence type="ECO:0000313" key="1">
    <source>
        <dbReference type="EMBL" id="QSQ22685.1"/>
    </source>
</evidence>
<evidence type="ECO:0000313" key="2">
    <source>
        <dbReference type="Proteomes" id="UP000662747"/>
    </source>
</evidence>
<dbReference type="NCBIfam" id="NF038110">
    <property type="entry name" value="Lys_methyl_FliB"/>
    <property type="match status" value="1"/>
</dbReference>
<keyword evidence="1" id="KW-0489">Methyltransferase</keyword>
<keyword evidence="1" id="KW-0282">Flagellum</keyword>
<sequence>MTATAPRYMTRFRCLADACEDTCCAGLVVTVSEARWKRLRDAVAGGPDAARVDAFIRPDDGSGPGAEAAVIAKREDGHCAFLDERKLCSLHRAHGEAVLPDACATFPRVATRWGERLEVVGSLACPEVARLCLLAEDGVELGPASEDVAVRPEIARRIGGDAWTEHAEAVRAVAVRLLQRREVPFASRLFALGQLALRLDGFYFRGTEAFSRGAESLPTEQPQAAVSDEAETLLADVLRSFDAPETLTELHDGFSALVLPGGPWAGICATVLKSRMGSVRSERFGTFARAVLASYGGAESPDEVWRIHSERRQQLNPVLADRVEQYFRQHAVNHWLRHPFTDAPTLLDYVFRLTLRASVLRWALFGHPTVVALCESGAEDAARLDAAAVECFQLIAKHVEQAPELHSLAQGLAGQGGAETLGRMLVLLKGL</sequence>
<name>A0ABX7NV51_9BACT</name>
<dbReference type="EMBL" id="CP071090">
    <property type="protein sequence ID" value="QSQ22685.1"/>
    <property type="molecule type" value="Genomic_DNA"/>
</dbReference>
<keyword evidence="1" id="KW-0969">Cilium</keyword>
<dbReference type="EC" id="2.1.1.-" evidence="1"/>
<proteinExistence type="predicted"/>
<dbReference type="GO" id="GO:0032259">
    <property type="term" value="P:methylation"/>
    <property type="evidence" value="ECO:0007669"/>
    <property type="project" value="UniProtKB-KW"/>
</dbReference>
<reference evidence="1 2" key="1">
    <citation type="submission" date="2021-02" db="EMBL/GenBank/DDBJ databases">
        <title>De Novo genome assembly of isolated myxobacteria.</title>
        <authorList>
            <person name="Stevens D.C."/>
        </authorList>
    </citation>
    <scope>NUCLEOTIDE SEQUENCE [LARGE SCALE GENOMIC DNA]</scope>
    <source>
        <strain evidence="2">SCPEA02</strain>
    </source>
</reference>
<keyword evidence="1" id="KW-0966">Cell projection</keyword>
<keyword evidence="2" id="KW-1185">Reference proteome</keyword>
<keyword evidence="1" id="KW-0808">Transferase</keyword>
<accession>A0ABX7NV51</accession>
<gene>
    <name evidence="1" type="primary">fliB</name>
    <name evidence="1" type="ORF">JY651_47570</name>
</gene>
<dbReference type="GO" id="GO:0008168">
    <property type="term" value="F:methyltransferase activity"/>
    <property type="evidence" value="ECO:0007669"/>
    <property type="project" value="UniProtKB-KW"/>
</dbReference>
<dbReference type="RefSeq" id="WP_206724261.1">
    <property type="nucleotide sequence ID" value="NZ_CP071090.1"/>
</dbReference>